<dbReference type="InterPro" id="IPR014284">
    <property type="entry name" value="RNA_pol_sigma-70_dom"/>
</dbReference>
<dbReference type="InterPro" id="IPR007627">
    <property type="entry name" value="RNA_pol_sigma70_r2"/>
</dbReference>
<evidence type="ECO:0000259" key="5">
    <source>
        <dbReference type="Pfam" id="PF04542"/>
    </source>
</evidence>
<feature type="domain" description="RNA polymerase sigma-70 region 2" evidence="5">
    <location>
        <begin position="26"/>
        <end position="93"/>
    </location>
</feature>
<dbReference type="PRINTS" id="PR00038">
    <property type="entry name" value="HTHLUXR"/>
</dbReference>
<reference evidence="8" key="1">
    <citation type="journal article" date="2019" name="Int. J. Syst. Evol. Microbiol.">
        <title>The Global Catalogue of Microorganisms (GCM) 10K type strain sequencing project: providing services to taxonomists for standard genome sequencing and annotation.</title>
        <authorList>
            <consortium name="The Broad Institute Genomics Platform"/>
            <consortium name="The Broad Institute Genome Sequencing Center for Infectious Disease"/>
            <person name="Wu L."/>
            <person name="Ma J."/>
        </authorList>
    </citation>
    <scope>NUCLEOTIDE SEQUENCE [LARGE SCALE GENOMIC DNA]</scope>
    <source>
        <strain evidence="8">JCM 31920</strain>
    </source>
</reference>
<dbReference type="EMBL" id="BAABEY010000024">
    <property type="protein sequence ID" value="GAA4440762.1"/>
    <property type="molecule type" value="Genomic_DNA"/>
</dbReference>
<evidence type="ECO:0000259" key="6">
    <source>
        <dbReference type="Pfam" id="PF08281"/>
    </source>
</evidence>
<gene>
    <name evidence="7" type="ORF">GCM10023091_24870</name>
</gene>
<evidence type="ECO:0000256" key="4">
    <source>
        <dbReference type="ARBA" id="ARBA00023163"/>
    </source>
</evidence>
<dbReference type="Gene3D" id="1.10.1740.10">
    <property type="match status" value="1"/>
</dbReference>
<dbReference type="InterPro" id="IPR013324">
    <property type="entry name" value="RNA_pol_sigma_r3/r4-like"/>
</dbReference>
<dbReference type="InterPro" id="IPR013325">
    <property type="entry name" value="RNA_pol_sigma_r2"/>
</dbReference>
<keyword evidence="3" id="KW-0731">Sigma factor</keyword>
<organism evidence="7 8">
    <name type="scientific">Ravibacter arvi</name>
    <dbReference type="NCBI Taxonomy" id="2051041"/>
    <lineage>
        <taxon>Bacteria</taxon>
        <taxon>Pseudomonadati</taxon>
        <taxon>Bacteroidota</taxon>
        <taxon>Cytophagia</taxon>
        <taxon>Cytophagales</taxon>
        <taxon>Spirosomataceae</taxon>
        <taxon>Ravibacter</taxon>
    </lineage>
</organism>
<evidence type="ECO:0000313" key="7">
    <source>
        <dbReference type="EMBL" id="GAA4440762.1"/>
    </source>
</evidence>
<dbReference type="SUPFAM" id="SSF88659">
    <property type="entry name" value="Sigma3 and sigma4 domains of RNA polymerase sigma factors"/>
    <property type="match status" value="1"/>
</dbReference>
<keyword evidence="8" id="KW-1185">Reference proteome</keyword>
<dbReference type="SUPFAM" id="SSF88946">
    <property type="entry name" value="Sigma2 domain of RNA polymerase sigma factors"/>
    <property type="match status" value="1"/>
</dbReference>
<evidence type="ECO:0000256" key="2">
    <source>
        <dbReference type="ARBA" id="ARBA00023015"/>
    </source>
</evidence>
<dbReference type="Gene3D" id="1.10.10.10">
    <property type="entry name" value="Winged helix-like DNA-binding domain superfamily/Winged helix DNA-binding domain"/>
    <property type="match status" value="1"/>
</dbReference>
<evidence type="ECO:0000313" key="8">
    <source>
        <dbReference type="Proteomes" id="UP001501508"/>
    </source>
</evidence>
<dbReference type="Pfam" id="PF04542">
    <property type="entry name" value="Sigma70_r2"/>
    <property type="match status" value="1"/>
</dbReference>
<evidence type="ECO:0000256" key="3">
    <source>
        <dbReference type="ARBA" id="ARBA00023082"/>
    </source>
</evidence>
<keyword evidence="2" id="KW-0805">Transcription regulation</keyword>
<accession>A0ABP8M0V2</accession>
<feature type="domain" description="RNA polymerase sigma factor 70 region 4 type 2" evidence="6">
    <location>
        <begin position="124"/>
        <end position="176"/>
    </location>
</feature>
<keyword evidence="4" id="KW-0804">Transcription</keyword>
<proteinExistence type="inferred from homology"/>
<dbReference type="InterPro" id="IPR014327">
    <property type="entry name" value="RNA_pol_sigma70_bacteroid"/>
</dbReference>
<sequence>MNTKDLTDHELTELMRDGEDAAFTEIYNRYWKRLFTIAINKTGDNVEEAEEIVQDIFVSLWSRRRQLKLTFSLEHYLAASVKYRVIKSFAKKDLHRRYTAHNQSAVSLSDNSTQDWLDFEELQLRLEELVTGLPEKCQLVYRMSREDGYSQKEIAGELSISEKTVEAHLGKALKLLRNGLYSLKFLFRRWALS</sequence>
<protein>
    <submittedName>
        <fullName evidence="7">RNA polymerase sigma-70 factor</fullName>
    </submittedName>
</protein>
<name>A0ABP8M0V2_9BACT</name>
<dbReference type="NCBIfam" id="TIGR02937">
    <property type="entry name" value="sigma70-ECF"/>
    <property type="match status" value="1"/>
</dbReference>
<dbReference type="Pfam" id="PF08281">
    <property type="entry name" value="Sigma70_r4_2"/>
    <property type="match status" value="1"/>
</dbReference>
<dbReference type="PANTHER" id="PTHR43133:SF46">
    <property type="entry name" value="RNA POLYMERASE SIGMA-70 FACTOR ECF SUBFAMILY"/>
    <property type="match status" value="1"/>
</dbReference>
<dbReference type="InterPro" id="IPR000792">
    <property type="entry name" value="Tscrpt_reg_LuxR_C"/>
</dbReference>
<evidence type="ECO:0000256" key="1">
    <source>
        <dbReference type="ARBA" id="ARBA00010641"/>
    </source>
</evidence>
<comment type="similarity">
    <text evidence="1">Belongs to the sigma-70 factor family. ECF subfamily.</text>
</comment>
<dbReference type="RefSeq" id="WP_345029600.1">
    <property type="nucleotide sequence ID" value="NZ_BAABEY010000024.1"/>
</dbReference>
<dbReference type="NCBIfam" id="TIGR02985">
    <property type="entry name" value="Sig70_bacteroi1"/>
    <property type="match status" value="1"/>
</dbReference>
<dbReference type="InterPro" id="IPR036388">
    <property type="entry name" value="WH-like_DNA-bd_sf"/>
</dbReference>
<comment type="caution">
    <text evidence="7">The sequence shown here is derived from an EMBL/GenBank/DDBJ whole genome shotgun (WGS) entry which is preliminary data.</text>
</comment>
<dbReference type="InterPro" id="IPR013249">
    <property type="entry name" value="RNA_pol_sigma70_r4_t2"/>
</dbReference>
<dbReference type="Proteomes" id="UP001501508">
    <property type="component" value="Unassembled WGS sequence"/>
</dbReference>
<dbReference type="PANTHER" id="PTHR43133">
    <property type="entry name" value="RNA POLYMERASE ECF-TYPE SIGMA FACTO"/>
    <property type="match status" value="1"/>
</dbReference>
<dbReference type="InterPro" id="IPR039425">
    <property type="entry name" value="RNA_pol_sigma-70-like"/>
</dbReference>